<protein>
    <recommendedName>
        <fullName evidence="8">Aminoacetone oxidase family FAD-binding enzyme</fullName>
    </recommendedName>
</protein>
<sequence length="371" mass="41183">MMETTVIIGAGASGLLCGCELAKQQANVIILEQSNKSGRKILASGNGRCNLSNTNLDMYFYNTDDKRIEKIINDFNVKDYFNQIGVLTRQVGTLLYPRSNQSLTIKNALMNNFDQVALIEECQALKIIKRKNGYLVKSTRGDYECDNVVIATGSPASLLSGKNNYDLVNDLGLKVTDLFPSLVQIKTKPAYPKLKGVRVKCQANLYNDNELVESQTGEVLFSEQGLSGICIMQLSRLLSKCHGNLEIGLDLLEEFSESEVNILLEERLKKYGNYYLEGIFNDKLAKVLVNVDNLKDIRFKIVGTYDYTKAQVMHGGVSLEEVDENLECTKYPGIYIAGEVLDVDGDCGGYNLHFAFASGYHIAKTILSKGK</sequence>
<evidence type="ECO:0008006" key="8">
    <source>
        <dbReference type="Google" id="ProtNLM"/>
    </source>
</evidence>
<name>A0A1I0G8S6_9FIRM</name>
<evidence type="ECO:0000259" key="5">
    <source>
        <dbReference type="Pfam" id="PF22780"/>
    </source>
</evidence>
<organism evidence="6 7">
    <name type="scientific">Thomasclavelia cocleata</name>
    <dbReference type="NCBI Taxonomy" id="69824"/>
    <lineage>
        <taxon>Bacteria</taxon>
        <taxon>Bacillati</taxon>
        <taxon>Bacillota</taxon>
        <taxon>Erysipelotrichia</taxon>
        <taxon>Erysipelotrichales</taxon>
        <taxon>Coprobacillaceae</taxon>
        <taxon>Thomasclavelia</taxon>
    </lineage>
</organism>
<proteinExistence type="predicted"/>
<dbReference type="SUPFAM" id="SSF51905">
    <property type="entry name" value="FAD/NAD(P)-binding domain"/>
    <property type="match status" value="1"/>
</dbReference>
<dbReference type="InterPro" id="IPR023166">
    <property type="entry name" value="BaiN-like_dom_sf"/>
</dbReference>
<dbReference type="Gene3D" id="2.40.30.10">
    <property type="entry name" value="Translation factors"/>
    <property type="match status" value="2"/>
</dbReference>
<evidence type="ECO:0000259" key="4">
    <source>
        <dbReference type="Pfam" id="PF03486"/>
    </source>
</evidence>
<dbReference type="InterPro" id="IPR057661">
    <property type="entry name" value="RsdA/BaiN/AoA(So)_Rossmann"/>
</dbReference>
<evidence type="ECO:0000313" key="7">
    <source>
        <dbReference type="Proteomes" id="UP000198558"/>
    </source>
</evidence>
<dbReference type="PRINTS" id="PR00411">
    <property type="entry name" value="PNDRDTASEI"/>
</dbReference>
<dbReference type="InterPro" id="IPR055178">
    <property type="entry name" value="RsdA/BaiN/AoA(So)-like_dom"/>
</dbReference>
<keyword evidence="7" id="KW-1185">Reference proteome</keyword>
<evidence type="ECO:0000256" key="3">
    <source>
        <dbReference type="ARBA" id="ARBA00022827"/>
    </source>
</evidence>
<dbReference type="AlphaFoldDB" id="A0A1I0G8S6"/>
<dbReference type="SUPFAM" id="SSF160996">
    <property type="entry name" value="HI0933 insert domain-like"/>
    <property type="match status" value="1"/>
</dbReference>
<feature type="domain" description="RsdA/BaiN/AoA(So)-like insert" evidence="5">
    <location>
        <begin position="180"/>
        <end position="289"/>
    </location>
</feature>
<dbReference type="PANTHER" id="PTHR42887">
    <property type="entry name" value="OS12G0638800 PROTEIN"/>
    <property type="match status" value="1"/>
</dbReference>
<evidence type="ECO:0000256" key="1">
    <source>
        <dbReference type="ARBA" id="ARBA00001974"/>
    </source>
</evidence>
<dbReference type="NCBIfam" id="TIGR00275">
    <property type="entry name" value="aminoacetone oxidase family FAD-binding enzyme"/>
    <property type="match status" value="1"/>
</dbReference>
<dbReference type="Gene3D" id="3.50.50.60">
    <property type="entry name" value="FAD/NAD(P)-binding domain"/>
    <property type="match status" value="2"/>
</dbReference>
<dbReference type="Proteomes" id="UP000198558">
    <property type="component" value="Unassembled WGS sequence"/>
</dbReference>
<dbReference type="Gene3D" id="1.10.8.260">
    <property type="entry name" value="HI0933 insert domain-like"/>
    <property type="match status" value="1"/>
</dbReference>
<dbReference type="Pfam" id="PF22780">
    <property type="entry name" value="HI0933_like_1st"/>
    <property type="match status" value="1"/>
</dbReference>
<dbReference type="InterPro" id="IPR036188">
    <property type="entry name" value="FAD/NAD-bd_sf"/>
</dbReference>
<accession>A0A1I0G8S6</accession>
<keyword evidence="2" id="KW-0285">Flavoprotein</keyword>
<evidence type="ECO:0000313" key="6">
    <source>
        <dbReference type="EMBL" id="SET67247.1"/>
    </source>
</evidence>
<gene>
    <name evidence="6" type="ORF">SAMN04489758_12713</name>
</gene>
<dbReference type="InterPro" id="IPR004792">
    <property type="entry name" value="BaiN-like"/>
</dbReference>
<dbReference type="EMBL" id="FOIN01000027">
    <property type="protein sequence ID" value="SET67247.1"/>
    <property type="molecule type" value="Genomic_DNA"/>
</dbReference>
<evidence type="ECO:0000256" key="2">
    <source>
        <dbReference type="ARBA" id="ARBA00022630"/>
    </source>
</evidence>
<feature type="domain" description="RsdA/BaiN/AoA(So)-like Rossmann fold-like" evidence="4">
    <location>
        <begin position="4"/>
        <end position="364"/>
    </location>
</feature>
<keyword evidence="3" id="KW-0274">FAD</keyword>
<reference evidence="7" key="1">
    <citation type="submission" date="2016-10" db="EMBL/GenBank/DDBJ databases">
        <authorList>
            <person name="Varghese N."/>
            <person name="Submissions S."/>
        </authorList>
    </citation>
    <scope>NUCLEOTIDE SEQUENCE [LARGE SCALE GENOMIC DNA]</scope>
    <source>
        <strain evidence="7">DSM 1551</strain>
    </source>
</reference>
<dbReference type="PRINTS" id="PR00368">
    <property type="entry name" value="FADPNR"/>
</dbReference>
<dbReference type="Pfam" id="PF03486">
    <property type="entry name" value="HI0933_like"/>
    <property type="match status" value="1"/>
</dbReference>
<dbReference type="PANTHER" id="PTHR42887:SF2">
    <property type="entry name" value="OS12G0638800 PROTEIN"/>
    <property type="match status" value="1"/>
</dbReference>
<comment type="cofactor">
    <cofactor evidence="1">
        <name>FAD</name>
        <dbReference type="ChEBI" id="CHEBI:57692"/>
    </cofactor>
</comment>